<dbReference type="STRING" id="98765.A0A2R6S3Z6"/>
<name>A0A2R6S3Z6_9APHY</name>
<comment type="caution">
    <text evidence="2">The sequence shown here is derived from an EMBL/GenBank/DDBJ whole genome shotgun (WGS) entry which is preliminary data.</text>
</comment>
<accession>A0A2R6S3Z6</accession>
<dbReference type="PANTHER" id="PTHR33064:SF37">
    <property type="entry name" value="RIBONUCLEASE H"/>
    <property type="match status" value="1"/>
</dbReference>
<proteinExistence type="predicted"/>
<gene>
    <name evidence="2" type="ORF">PHLCEN_2v1138</name>
</gene>
<dbReference type="AlphaFoldDB" id="A0A2R6S3Z6"/>
<protein>
    <recommendedName>
        <fullName evidence="1">Reverse transcriptase/retrotransposon-derived protein RNase H-like domain-containing protein</fullName>
    </recommendedName>
</protein>
<feature type="domain" description="Reverse transcriptase/retrotransposon-derived protein RNase H-like" evidence="1">
    <location>
        <begin position="57"/>
        <end position="130"/>
    </location>
</feature>
<dbReference type="InterPro" id="IPR051320">
    <property type="entry name" value="Viral_Replic_Matur_Polypro"/>
</dbReference>
<dbReference type="InterPro" id="IPR043128">
    <property type="entry name" value="Rev_trsase/Diguanyl_cyclase"/>
</dbReference>
<dbReference type="OrthoDB" id="2446696at2759"/>
<evidence type="ECO:0000313" key="3">
    <source>
        <dbReference type="Proteomes" id="UP000186601"/>
    </source>
</evidence>
<sequence>MDPNKVSGITEWPRPVKVKQVQAFLGFANFYRRFIKDFVKHAKPLTILTKKDQPWVWGEEQEHVFNSLKEAFISAPILQIPDDVNPFQLESDASDFATSTVLSQIDLTDKLWHPVAFYSKSLNVHERNYEI</sequence>
<dbReference type="PANTHER" id="PTHR33064">
    <property type="entry name" value="POL PROTEIN"/>
    <property type="match status" value="1"/>
</dbReference>
<dbReference type="Proteomes" id="UP000186601">
    <property type="component" value="Unassembled WGS sequence"/>
</dbReference>
<reference evidence="2 3" key="1">
    <citation type="submission" date="2018-02" db="EMBL/GenBank/DDBJ databases">
        <title>Genome sequence of the basidiomycete white-rot fungus Phlebia centrifuga.</title>
        <authorList>
            <person name="Granchi Z."/>
            <person name="Peng M."/>
            <person name="de Vries R.P."/>
            <person name="Hilden K."/>
            <person name="Makela M.R."/>
            <person name="Grigoriev I."/>
            <person name="Riley R."/>
        </authorList>
    </citation>
    <scope>NUCLEOTIDE SEQUENCE [LARGE SCALE GENOMIC DNA]</scope>
    <source>
        <strain evidence="2 3">FBCC195</strain>
    </source>
</reference>
<dbReference type="SUPFAM" id="SSF56672">
    <property type="entry name" value="DNA/RNA polymerases"/>
    <property type="match status" value="1"/>
</dbReference>
<dbReference type="Pfam" id="PF17919">
    <property type="entry name" value="RT_RNaseH_2"/>
    <property type="match status" value="1"/>
</dbReference>
<evidence type="ECO:0000259" key="1">
    <source>
        <dbReference type="Pfam" id="PF17919"/>
    </source>
</evidence>
<dbReference type="EMBL" id="MLYV02000088">
    <property type="protein sequence ID" value="PSS36996.1"/>
    <property type="molecule type" value="Genomic_DNA"/>
</dbReference>
<evidence type="ECO:0000313" key="2">
    <source>
        <dbReference type="EMBL" id="PSS36996.1"/>
    </source>
</evidence>
<keyword evidence="3" id="KW-1185">Reference proteome</keyword>
<dbReference type="FunFam" id="3.30.70.270:FF:000020">
    <property type="entry name" value="Transposon Tf2-6 polyprotein-like Protein"/>
    <property type="match status" value="1"/>
</dbReference>
<organism evidence="2 3">
    <name type="scientific">Hermanssonia centrifuga</name>
    <dbReference type="NCBI Taxonomy" id="98765"/>
    <lineage>
        <taxon>Eukaryota</taxon>
        <taxon>Fungi</taxon>
        <taxon>Dikarya</taxon>
        <taxon>Basidiomycota</taxon>
        <taxon>Agaricomycotina</taxon>
        <taxon>Agaricomycetes</taxon>
        <taxon>Polyporales</taxon>
        <taxon>Meruliaceae</taxon>
        <taxon>Hermanssonia</taxon>
    </lineage>
</organism>
<dbReference type="Gene3D" id="3.30.70.270">
    <property type="match status" value="1"/>
</dbReference>
<dbReference type="InterPro" id="IPR041577">
    <property type="entry name" value="RT_RNaseH_2"/>
</dbReference>
<dbReference type="InterPro" id="IPR043502">
    <property type="entry name" value="DNA/RNA_pol_sf"/>
</dbReference>